<sequence length="110" mass="11995">METKVPTVKRRTSVSPLKFHKVSKENSAAQKIEVSTQQTTNPSTMQLLPVSSKRGGCNEKLHRPPNPMLPDAWGPRAASDTKRKSRRSGPSRSYRLTGQSKAPAPASAEA</sequence>
<dbReference type="Proteomes" id="UP001266305">
    <property type="component" value="Unassembled WGS sequence"/>
</dbReference>
<feature type="compositionally biased region" description="Polar residues" evidence="1">
    <location>
        <begin position="25"/>
        <end position="46"/>
    </location>
</feature>
<name>A0ABQ9ULF6_SAGOE</name>
<reference evidence="2 3" key="1">
    <citation type="submission" date="2023-05" db="EMBL/GenBank/DDBJ databases">
        <title>B98-5 Cell Line De Novo Hybrid Assembly: An Optical Mapping Approach.</title>
        <authorList>
            <person name="Kananen K."/>
            <person name="Auerbach J.A."/>
            <person name="Kautto E."/>
            <person name="Blachly J.S."/>
        </authorList>
    </citation>
    <scope>NUCLEOTIDE SEQUENCE [LARGE SCALE GENOMIC DNA]</scope>
    <source>
        <strain evidence="2">B95-8</strain>
        <tissue evidence="2">Cell line</tissue>
    </source>
</reference>
<organism evidence="2 3">
    <name type="scientific">Saguinus oedipus</name>
    <name type="common">Cotton-top tamarin</name>
    <name type="synonym">Oedipomidas oedipus</name>
    <dbReference type="NCBI Taxonomy" id="9490"/>
    <lineage>
        <taxon>Eukaryota</taxon>
        <taxon>Metazoa</taxon>
        <taxon>Chordata</taxon>
        <taxon>Craniata</taxon>
        <taxon>Vertebrata</taxon>
        <taxon>Euteleostomi</taxon>
        <taxon>Mammalia</taxon>
        <taxon>Eutheria</taxon>
        <taxon>Euarchontoglires</taxon>
        <taxon>Primates</taxon>
        <taxon>Haplorrhini</taxon>
        <taxon>Platyrrhini</taxon>
        <taxon>Cebidae</taxon>
        <taxon>Callitrichinae</taxon>
        <taxon>Saguinus</taxon>
    </lineage>
</organism>
<evidence type="ECO:0000313" key="2">
    <source>
        <dbReference type="EMBL" id="KAK2097615.1"/>
    </source>
</evidence>
<feature type="region of interest" description="Disordered" evidence="1">
    <location>
        <begin position="21"/>
        <end position="110"/>
    </location>
</feature>
<protein>
    <submittedName>
        <fullName evidence="2">Uncharacterized protein</fullName>
    </submittedName>
</protein>
<keyword evidence="3" id="KW-1185">Reference proteome</keyword>
<accession>A0ABQ9ULF6</accession>
<gene>
    <name evidence="2" type="ORF">P7K49_023066</name>
</gene>
<dbReference type="EMBL" id="JASSZA010000011">
    <property type="protein sequence ID" value="KAK2097615.1"/>
    <property type="molecule type" value="Genomic_DNA"/>
</dbReference>
<comment type="caution">
    <text evidence="2">The sequence shown here is derived from an EMBL/GenBank/DDBJ whole genome shotgun (WGS) entry which is preliminary data.</text>
</comment>
<proteinExistence type="predicted"/>
<evidence type="ECO:0000256" key="1">
    <source>
        <dbReference type="SAM" id="MobiDB-lite"/>
    </source>
</evidence>
<evidence type="ECO:0000313" key="3">
    <source>
        <dbReference type="Proteomes" id="UP001266305"/>
    </source>
</evidence>